<keyword evidence="3 8" id="KW-0732">Signal</keyword>
<dbReference type="Gene3D" id="1.25.40.10">
    <property type="entry name" value="Tetratricopeptide repeat domain"/>
    <property type="match status" value="1"/>
</dbReference>
<feature type="active site" description="Proton donor" evidence="8">
    <location>
        <position position="201"/>
    </location>
</feature>
<keyword evidence="2 8" id="KW-0479">Metal-binding</keyword>
<evidence type="ECO:0000256" key="1">
    <source>
        <dbReference type="ARBA" id="ARBA00022670"/>
    </source>
</evidence>
<dbReference type="InterPro" id="IPR011990">
    <property type="entry name" value="TPR-like_helical_dom_sf"/>
</dbReference>
<dbReference type="PANTHER" id="PTHR22726">
    <property type="entry name" value="METALLOENDOPEPTIDASE OMA1"/>
    <property type="match status" value="1"/>
</dbReference>
<evidence type="ECO:0000256" key="6">
    <source>
        <dbReference type="ARBA" id="ARBA00022833"/>
    </source>
</evidence>
<evidence type="ECO:0000256" key="8">
    <source>
        <dbReference type="HAMAP-Rule" id="MF_00997"/>
    </source>
</evidence>
<comment type="caution">
    <text evidence="11">The sequence shown here is derived from an EMBL/GenBank/DDBJ whole genome shotgun (WGS) entry which is preliminary data.</text>
</comment>
<reference evidence="11" key="1">
    <citation type="submission" date="2023-02" db="EMBL/GenBank/DDBJ databases">
        <title>Tahibacter soli sp. nov. isolated from soil.</title>
        <authorList>
            <person name="Baek J.H."/>
            <person name="Lee J.K."/>
            <person name="Choi D.G."/>
            <person name="Jeon C.O."/>
        </authorList>
    </citation>
    <scope>NUCLEOTIDE SEQUENCE</scope>
    <source>
        <strain evidence="11">BL</strain>
    </source>
</reference>
<evidence type="ECO:0000259" key="10">
    <source>
        <dbReference type="Pfam" id="PF01435"/>
    </source>
</evidence>
<keyword evidence="5 8" id="KW-0378">Hydrolase</keyword>
<evidence type="ECO:0000313" key="11">
    <source>
        <dbReference type="EMBL" id="MDC8011765.1"/>
    </source>
</evidence>
<evidence type="ECO:0000313" key="12">
    <source>
        <dbReference type="Proteomes" id="UP001139971"/>
    </source>
</evidence>
<keyword evidence="4 8" id="KW-0574">Periplasm</keyword>
<feature type="chain" id="PRO_5041030832" description="Putative beta-barrel assembly-enhancing protease" evidence="8">
    <location>
        <begin position="22"/>
        <end position="563"/>
    </location>
</feature>
<dbReference type="HAMAP" id="MF_00997">
    <property type="entry name" value="Protease_BepA"/>
    <property type="match status" value="1"/>
</dbReference>
<comment type="function">
    <text evidence="8">Functions as both a chaperone and a metalloprotease. Maintains the integrity of the outer membrane by promoting either the assembly or the elimination of outer membrane proteins, depending on their folding state.</text>
</comment>
<gene>
    <name evidence="11" type="ORF">OD750_004310</name>
</gene>
<feature type="signal peptide" evidence="8">
    <location>
        <begin position="1"/>
        <end position="21"/>
    </location>
</feature>
<dbReference type="GO" id="GO:0016020">
    <property type="term" value="C:membrane"/>
    <property type="evidence" value="ECO:0007669"/>
    <property type="project" value="InterPro"/>
</dbReference>
<keyword evidence="1 8" id="KW-0645">Protease</keyword>
<dbReference type="Gene3D" id="3.30.2010.10">
    <property type="entry name" value="Metalloproteases ('zincins'), catalytic domain"/>
    <property type="match status" value="1"/>
</dbReference>
<feature type="binding site" evidence="8">
    <location>
        <position position="197"/>
    </location>
    <ligand>
        <name>Zn(2+)</name>
        <dbReference type="ChEBI" id="CHEBI:29105"/>
        <note>catalytic</note>
    </ligand>
</feature>
<feature type="region of interest" description="Disordered" evidence="9">
    <location>
        <begin position="283"/>
        <end position="309"/>
    </location>
</feature>
<dbReference type="SUPFAM" id="SSF48452">
    <property type="entry name" value="TPR-like"/>
    <property type="match status" value="1"/>
</dbReference>
<evidence type="ECO:0000256" key="2">
    <source>
        <dbReference type="ARBA" id="ARBA00022723"/>
    </source>
</evidence>
<keyword evidence="12" id="KW-1185">Reference proteome</keyword>
<evidence type="ECO:0000256" key="7">
    <source>
        <dbReference type="ARBA" id="ARBA00023049"/>
    </source>
</evidence>
<feature type="active site" evidence="8">
    <location>
        <position position="132"/>
    </location>
</feature>
<dbReference type="AlphaFoldDB" id="A0A9X3YIJ6"/>
<proteinExistence type="inferred from homology"/>
<dbReference type="InterPro" id="IPR051156">
    <property type="entry name" value="Mito/Outer_Membr_Metalloprot"/>
</dbReference>
<feature type="domain" description="Peptidase M48" evidence="10">
    <location>
        <begin position="70"/>
        <end position="258"/>
    </location>
</feature>
<dbReference type="Pfam" id="PF01435">
    <property type="entry name" value="Peptidase_M48"/>
    <property type="match status" value="1"/>
</dbReference>
<comment type="cofactor">
    <cofactor evidence="8">
        <name>Zn(2+)</name>
        <dbReference type="ChEBI" id="CHEBI:29105"/>
    </cofactor>
    <text evidence="8">Binds 1 zinc ion per subunit.</text>
</comment>
<dbReference type="PANTHER" id="PTHR22726:SF1">
    <property type="entry name" value="METALLOENDOPEPTIDASE OMA1, MITOCHONDRIAL"/>
    <property type="match status" value="1"/>
</dbReference>
<dbReference type="GO" id="GO:0042597">
    <property type="term" value="C:periplasmic space"/>
    <property type="evidence" value="ECO:0007669"/>
    <property type="project" value="UniProtKB-SubCell"/>
</dbReference>
<dbReference type="Proteomes" id="UP001139971">
    <property type="component" value="Unassembled WGS sequence"/>
</dbReference>
<organism evidence="11 12">
    <name type="scientific">Tahibacter soli</name>
    <dbReference type="NCBI Taxonomy" id="2983605"/>
    <lineage>
        <taxon>Bacteria</taxon>
        <taxon>Pseudomonadati</taxon>
        <taxon>Pseudomonadota</taxon>
        <taxon>Gammaproteobacteria</taxon>
        <taxon>Lysobacterales</taxon>
        <taxon>Rhodanobacteraceae</taxon>
        <taxon>Tahibacter</taxon>
    </lineage>
</organism>
<protein>
    <recommendedName>
        <fullName evidence="8">Putative beta-barrel assembly-enhancing protease</fullName>
        <ecNumber evidence="8">3.4.-.-</ecNumber>
    </recommendedName>
</protein>
<keyword evidence="7 8" id="KW-0482">Metalloprotease</keyword>
<accession>A0A9X3YIJ6</accession>
<comment type="subcellular location">
    <subcellularLocation>
        <location evidence="8">Periplasm</location>
    </subcellularLocation>
</comment>
<evidence type="ECO:0000256" key="5">
    <source>
        <dbReference type="ARBA" id="ARBA00022801"/>
    </source>
</evidence>
<dbReference type="EC" id="3.4.-.-" evidence="8"/>
<feature type="binding site" evidence="8">
    <location>
        <position position="131"/>
    </location>
    <ligand>
        <name>Zn(2+)</name>
        <dbReference type="ChEBI" id="CHEBI:29105"/>
        <note>catalytic</note>
    </ligand>
</feature>
<evidence type="ECO:0000256" key="9">
    <source>
        <dbReference type="SAM" id="MobiDB-lite"/>
    </source>
</evidence>
<dbReference type="InterPro" id="IPR001915">
    <property type="entry name" value="Peptidase_M48"/>
</dbReference>
<dbReference type="RefSeq" id="WP_263542975.1">
    <property type="nucleotide sequence ID" value="NZ_JAOVZO020000003.1"/>
</dbReference>
<evidence type="ECO:0000256" key="4">
    <source>
        <dbReference type="ARBA" id="ARBA00022764"/>
    </source>
</evidence>
<dbReference type="GO" id="GO:0008270">
    <property type="term" value="F:zinc ion binding"/>
    <property type="evidence" value="ECO:0007669"/>
    <property type="project" value="UniProtKB-UniRule"/>
</dbReference>
<feature type="binding site" evidence="8">
    <location>
        <position position="135"/>
    </location>
    <ligand>
        <name>Zn(2+)</name>
        <dbReference type="ChEBI" id="CHEBI:29105"/>
        <note>catalytic</note>
    </ligand>
</feature>
<sequence precursor="true">MRLSSCLIALASLAATGLASARESNVRLPDIGSSAAAIMSPQEEARYGASMLHEMRSLSMVLDDPLLGDYINSLGYRLVAHSDKPDTRYTFFIVADSGINAFAAPGGYIGVNAGLITTAQSEDEVAAVLAHEIAHISQNHLLRAFEDSKKASLPIALAMIGAMIASSGASGDGAEAALMTGTSLIQQRQINFTRKDEIEADRVGIQTLVRSHFDPQAMAGFFARMERTLRGGGGDGKIPDLLRTHPVTVDRISDAKARAEGVEKLVETEAELPALGSGNLAYLRSSPRDDDFRPAKRAPAQPSTTHGETRSLTFLLMRERARVLASDQPSVTQTYYASNLKNEPGFDVPANRYGNALALIRTGRPQEAREILAKLVESQPANLPYQIALAQAEAQSGRRNDALTRYEKLVANSPGSNAIALSFAQTLIEDGQVSSARRAQELLRPILATEIDDPEPYRVFARASDLAGDKIRAAEAYADVALLNGRLEDALNQLKALTRRADLDYYQRSRIDARIAEVTPIVLELRHRGIKPAEQGRLAPGFSCQDSNSCASMSSVRNNSALE</sequence>
<dbReference type="InterPro" id="IPR030873">
    <property type="entry name" value="Protease_BepA"/>
</dbReference>
<evidence type="ECO:0000256" key="3">
    <source>
        <dbReference type="ARBA" id="ARBA00022729"/>
    </source>
</evidence>
<dbReference type="GO" id="GO:0051603">
    <property type="term" value="P:proteolysis involved in protein catabolic process"/>
    <property type="evidence" value="ECO:0007669"/>
    <property type="project" value="TreeGrafter"/>
</dbReference>
<dbReference type="GO" id="GO:0004222">
    <property type="term" value="F:metalloendopeptidase activity"/>
    <property type="evidence" value="ECO:0007669"/>
    <property type="project" value="InterPro"/>
</dbReference>
<dbReference type="EMBL" id="JAOVZO020000003">
    <property type="protein sequence ID" value="MDC8011765.1"/>
    <property type="molecule type" value="Genomic_DNA"/>
</dbReference>
<comment type="similarity">
    <text evidence="8">Belongs to the peptidase M48 family. BepA subfamily.</text>
</comment>
<name>A0A9X3YIJ6_9GAMM</name>
<keyword evidence="6 8" id="KW-0862">Zinc</keyword>